<evidence type="ECO:0000313" key="2">
    <source>
        <dbReference type="Proteomes" id="UP000887578"/>
    </source>
</evidence>
<keyword evidence="2" id="KW-1185">Reference proteome</keyword>
<proteinExistence type="predicted"/>
<evidence type="ECO:0000256" key="1">
    <source>
        <dbReference type="SAM" id="MobiDB-lite"/>
    </source>
</evidence>
<dbReference type="Proteomes" id="UP000887578">
    <property type="component" value="Unplaced"/>
</dbReference>
<name>A0A914Q2K0_9BILA</name>
<feature type="compositionally biased region" description="Polar residues" evidence="1">
    <location>
        <begin position="1"/>
        <end position="12"/>
    </location>
</feature>
<accession>A0A914Q2K0</accession>
<evidence type="ECO:0000313" key="3">
    <source>
        <dbReference type="WBParaSite" id="PDA_v2.g24982.t1"/>
    </source>
</evidence>
<dbReference type="WBParaSite" id="PDA_v2.g24982.t1">
    <property type="protein sequence ID" value="PDA_v2.g24982.t1"/>
    <property type="gene ID" value="PDA_v2.g24982"/>
</dbReference>
<sequence>MTSRKPSIQIQNGGKAEKKLNKRITKEKTTIVKISGDKLIKKDIAAVQDKENSKLLSKSSLEISNDPTEKGVFHILINHGKKIPETRLKLDFHKLLNAQDKCEEEYKLDEIVRIHPTAFINYLNKKFHQK</sequence>
<dbReference type="AlphaFoldDB" id="A0A914Q2K0"/>
<organism evidence="2 3">
    <name type="scientific">Panagrolaimus davidi</name>
    <dbReference type="NCBI Taxonomy" id="227884"/>
    <lineage>
        <taxon>Eukaryota</taxon>
        <taxon>Metazoa</taxon>
        <taxon>Ecdysozoa</taxon>
        <taxon>Nematoda</taxon>
        <taxon>Chromadorea</taxon>
        <taxon>Rhabditida</taxon>
        <taxon>Tylenchina</taxon>
        <taxon>Panagrolaimomorpha</taxon>
        <taxon>Panagrolaimoidea</taxon>
        <taxon>Panagrolaimidae</taxon>
        <taxon>Panagrolaimus</taxon>
    </lineage>
</organism>
<reference evidence="3" key="1">
    <citation type="submission" date="2022-11" db="UniProtKB">
        <authorList>
            <consortium name="WormBaseParasite"/>
        </authorList>
    </citation>
    <scope>IDENTIFICATION</scope>
</reference>
<feature type="region of interest" description="Disordered" evidence="1">
    <location>
        <begin position="1"/>
        <end position="20"/>
    </location>
</feature>
<protein>
    <submittedName>
        <fullName evidence="3">Uncharacterized protein</fullName>
    </submittedName>
</protein>
<dbReference type="SUPFAM" id="SSF143885">
    <property type="entry name" value="RGC domain-like"/>
    <property type="match status" value="1"/>
</dbReference>